<dbReference type="NCBIfam" id="TIGR01560">
    <property type="entry name" value="put_DNA_pack"/>
    <property type="match status" value="2"/>
</dbReference>
<proteinExistence type="predicted"/>
<dbReference type="Gene3D" id="1.10.3230.30">
    <property type="entry name" value="Phage gp6-like head-tail connector protein"/>
    <property type="match status" value="1"/>
</dbReference>
<dbReference type="CDD" id="cd08054">
    <property type="entry name" value="gp6"/>
    <property type="match status" value="1"/>
</dbReference>
<dbReference type="Pfam" id="PF05135">
    <property type="entry name" value="Phage_connect_1"/>
    <property type="match status" value="1"/>
</dbReference>
<evidence type="ECO:0008006" key="2">
    <source>
        <dbReference type="Google" id="ProtNLM"/>
    </source>
</evidence>
<evidence type="ECO:0000313" key="1">
    <source>
        <dbReference type="EMBL" id="CAB4220054.1"/>
    </source>
</evidence>
<sequence>MLTVITPPATEPITLNEMKLHSRIDGSDDDTLIEGLITAARMQLEQMASHRLITQTLALSIDDFPDSGILYLEGPVQSVSSIQYYDLDGALQTWDNELYQVDITANPARVMPAYDETWPDYLDDYNSIVVTYVAGCGNANEVPAILKQALKMLVGHWYNQRETVGEVQGYETPYAVDNIVKMFSRGIVN</sequence>
<dbReference type="EMBL" id="LR797487">
    <property type="protein sequence ID" value="CAB4220054.1"/>
    <property type="molecule type" value="Genomic_DNA"/>
</dbReference>
<accession>A0A6J5SZM5</accession>
<protein>
    <recommendedName>
        <fullName evidence="2">Gp6 domain containing protein</fullName>
    </recommendedName>
</protein>
<dbReference type="InterPro" id="IPR011738">
    <property type="entry name" value="Phage_CHP"/>
</dbReference>
<dbReference type="InterPro" id="IPR006450">
    <property type="entry name" value="Phage_HK97_gp6-like"/>
</dbReference>
<dbReference type="NCBIfam" id="TIGR02215">
    <property type="entry name" value="phage_chp_gp8"/>
    <property type="match status" value="1"/>
</dbReference>
<reference evidence="1" key="1">
    <citation type="submission" date="2020-05" db="EMBL/GenBank/DDBJ databases">
        <authorList>
            <person name="Chiriac C."/>
            <person name="Salcher M."/>
            <person name="Ghai R."/>
            <person name="Kavagutti S V."/>
        </authorList>
    </citation>
    <scope>NUCLEOTIDE SEQUENCE</scope>
</reference>
<gene>
    <name evidence="1" type="ORF">UFOVP1620_19</name>
</gene>
<organism evidence="1">
    <name type="scientific">uncultured Caudovirales phage</name>
    <dbReference type="NCBI Taxonomy" id="2100421"/>
    <lineage>
        <taxon>Viruses</taxon>
        <taxon>Duplodnaviria</taxon>
        <taxon>Heunggongvirae</taxon>
        <taxon>Uroviricota</taxon>
        <taxon>Caudoviricetes</taxon>
        <taxon>Peduoviridae</taxon>
        <taxon>Maltschvirus</taxon>
        <taxon>Maltschvirus maltsch</taxon>
    </lineage>
</organism>
<name>A0A6J5SZM5_9CAUD</name>
<dbReference type="InterPro" id="IPR021146">
    <property type="entry name" value="Phage_gp6-like_head-tail"/>
</dbReference>